<evidence type="ECO:0000259" key="3">
    <source>
        <dbReference type="Pfam" id="PF13518"/>
    </source>
</evidence>
<dbReference type="Pfam" id="PF01527">
    <property type="entry name" value="HTH_Tnp_1"/>
    <property type="match status" value="1"/>
</dbReference>
<evidence type="ECO:0000256" key="1">
    <source>
        <dbReference type="ARBA" id="ARBA00038232"/>
    </source>
</evidence>
<dbReference type="GO" id="GO:0006313">
    <property type="term" value="P:DNA transposition"/>
    <property type="evidence" value="ECO:0007669"/>
    <property type="project" value="InterPro"/>
</dbReference>
<feature type="region of interest" description="Disordered" evidence="2">
    <location>
        <begin position="120"/>
        <end position="143"/>
    </location>
</feature>
<proteinExistence type="inferred from homology"/>
<protein>
    <submittedName>
        <fullName evidence="4">Transposase</fullName>
    </submittedName>
</protein>
<feature type="compositionally biased region" description="Basic residues" evidence="2">
    <location>
        <begin position="120"/>
        <end position="135"/>
    </location>
</feature>
<comment type="similarity">
    <text evidence="1">Belongs to the IS150/IS1296 orfA family.</text>
</comment>
<dbReference type="PANTHER" id="PTHR33795:SF1">
    <property type="entry name" value="INSERTION ELEMENT IS150 PROTEIN INSJ"/>
    <property type="match status" value="1"/>
</dbReference>
<dbReference type="InterPro" id="IPR055247">
    <property type="entry name" value="InsJ-like_HTH"/>
</dbReference>
<dbReference type="Pfam" id="PF13518">
    <property type="entry name" value="HTH_28"/>
    <property type="match status" value="1"/>
</dbReference>
<feature type="domain" description="Insertion element IS150 protein InsJ-like helix-turn-helix" evidence="3">
    <location>
        <begin position="18"/>
        <end position="65"/>
    </location>
</feature>
<dbReference type="OrthoDB" id="1085711at2"/>
<dbReference type="SUPFAM" id="SSF46689">
    <property type="entry name" value="Homeodomain-like"/>
    <property type="match status" value="2"/>
</dbReference>
<dbReference type="EMBL" id="SJSM01000057">
    <property type="protein sequence ID" value="TCC81539.1"/>
    <property type="molecule type" value="Genomic_DNA"/>
</dbReference>
<gene>
    <name evidence="4" type="ORF">EZ444_27050</name>
</gene>
<dbReference type="Gene3D" id="1.10.10.10">
    <property type="entry name" value="Winged helix-like DNA-binding domain superfamily/Winged helix DNA-binding domain"/>
    <property type="match status" value="1"/>
</dbReference>
<dbReference type="InterPro" id="IPR009057">
    <property type="entry name" value="Homeodomain-like_sf"/>
</dbReference>
<evidence type="ECO:0000256" key="2">
    <source>
        <dbReference type="SAM" id="MobiDB-lite"/>
    </source>
</evidence>
<name>A0A4R0M696_9SPHI</name>
<dbReference type="GO" id="GO:0004803">
    <property type="term" value="F:transposase activity"/>
    <property type="evidence" value="ECO:0007669"/>
    <property type="project" value="InterPro"/>
</dbReference>
<dbReference type="InterPro" id="IPR052057">
    <property type="entry name" value="IS150/IS1296_orfA-like"/>
</dbReference>
<evidence type="ECO:0000313" key="4">
    <source>
        <dbReference type="EMBL" id="TCC81539.1"/>
    </source>
</evidence>
<sequence>MDKNFWGSLFMVKHTFEEKLDIVSQVKNGKPILRISRERHIGERMILEWVRKYNLYGENGLLKQPNIRATPDFKEEVVRTVIEKEVSLGQVVLQYGVSRTALERWVKSVRVEGYGALHQQKNRGRSTKVMKRSKKHEPETELEKLQAENARLRAEVALLKKVTALVKEREARERMSGQKPSKN</sequence>
<accession>A0A4R0M696</accession>
<comment type="caution">
    <text evidence="4">The sequence shown here is derived from an EMBL/GenBank/DDBJ whole genome shotgun (WGS) entry which is preliminary data.</text>
</comment>
<dbReference type="Proteomes" id="UP000291117">
    <property type="component" value="Unassembled WGS sequence"/>
</dbReference>
<dbReference type="PANTHER" id="PTHR33795">
    <property type="entry name" value="INSERTION ELEMENT IS150 PROTEIN INSJ"/>
    <property type="match status" value="1"/>
</dbReference>
<organism evidence="4 5">
    <name type="scientific">Pedobacter hiemivivus</name>
    <dbReference type="NCBI Taxonomy" id="2530454"/>
    <lineage>
        <taxon>Bacteria</taxon>
        <taxon>Pseudomonadati</taxon>
        <taxon>Bacteroidota</taxon>
        <taxon>Sphingobacteriia</taxon>
        <taxon>Sphingobacteriales</taxon>
        <taxon>Sphingobacteriaceae</taxon>
        <taxon>Pedobacter</taxon>
    </lineage>
</organism>
<keyword evidence="5" id="KW-1185">Reference proteome</keyword>
<dbReference type="InterPro" id="IPR002514">
    <property type="entry name" value="Transposase_8"/>
</dbReference>
<reference evidence="4 5" key="1">
    <citation type="submission" date="2019-02" db="EMBL/GenBank/DDBJ databases">
        <title>Pedobacter sp. RP-3-8 sp. nov., isolated from Arctic soil.</title>
        <authorList>
            <person name="Dahal R.H."/>
        </authorList>
    </citation>
    <scope>NUCLEOTIDE SEQUENCE [LARGE SCALE GENOMIC DNA]</scope>
    <source>
        <strain evidence="4 5">RP-3-8</strain>
    </source>
</reference>
<dbReference type="GO" id="GO:0003677">
    <property type="term" value="F:DNA binding"/>
    <property type="evidence" value="ECO:0007669"/>
    <property type="project" value="InterPro"/>
</dbReference>
<evidence type="ECO:0000313" key="5">
    <source>
        <dbReference type="Proteomes" id="UP000291117"/>
    </source>
</evidence>
<dbReference type="InterPro" id="IPR036388">
    <property type="entry name" value="WH-like_DNA-bd_sf"/>
</dbReference>
<dbReference type="AlphaFoldDB" id="A0A4R0M696"/>